<proteinExistence type="predicted"/>
<dbReference type="Proteomes" id="UP001164459">
    <property type="component" value="Chromosome"/>
</dbReference>
<evidence type="ECO:0000313" key="2">
    <source>
        <dbReference type="Proteomes" id="UP001164459"/>
    </source>
</evidence>
<evidence type="ECO:0000313" key="1">
    <source>
        <dbReference type="EMBL" id="WAS91464.1"/>
    </source>
</evidence>
<gene>
    <name evidence="1" type="ORF">O0S08_35220</name>
</gene>
<dbReference type="EMBL" id="CP114040">
    <property type="protein sequence ID" value="WAS91464.1"/>
    <property type="molecule type" value="Genomic_DNA"/>
</dbReference>
<accession>A0ABY7GXC1</accession>
<sequence>MDKALQRAGFAETYFHTGEVGGPARGTSLVFIHGQSVTWEEYTFIMPFLAERRIGEDEPDDRVWARTRGSARRLRGVAAARPKVPSATWTRRTSKCG</sequence>
<name>A0ABY7GXC1_9BACT</name>
<protein>
    <recommendedName>
        <fullName evidence="3">Alpha/beta hydrolase family protein</fullName>
    </recommendedName>
</protein>
<evidence type="ECO:0008006" key="3">
    <source>
        <dbReference type="Google" id="ProtNLM"/>
    </source>
</evidence>
<organism evidence="1 2">
    <name type="scientific">Nannocystis punicea</name>
    <dbReference type="NCBI Taxonomy" id="2995304"/>
    <lineage>
        <taxon>Bacteria</taxon>
        <taxon>Pseudomonadati</taxon>
        <taxon>Myxococcota</taxon>
        <taxon>Polyangia</taxon>
        <taxon>Nannocystales</taxon>
        <taxon>Nannocystaceae</taxon>
        <taxon>Nannocystis</taxon>
    </lineage>
</organism>
<dbReference type="RefSeq" id="WP_269033827.1">
    <property type="nucleotide sequence ID" value="NZ_CP114040.1"/>
</dbReference>
<keyword evidence="2" id="KW-1185">Reference proteome</keyword>
<reference evidence="1" key="1">
    <citation type="submission" date="2022-11" db="EMBL/GenBank/DDBJ databases">
        <title>Minimal conservation of predation-associated metabolite biosynthetic gene clusters underscores biosynthetic potential of Myxococcota including descriptions for ten novel species: Archangium lansinium sp. nov., Myxococcus landrumus sp. nov., Nannocystis bai.</title>
        <authorList>
            <person name="Ahearne A."/>
            <person name="Stevens C."/>
            <person name="Dowd S."/>
        </authorList>
    </citation>
    <scope>NUCLEOTIDE SEQUENCE</scope>
    <source>
        <strain evidence="1">Fl3</strain>
    </source>
</reference>